<evidence type="ECO:0008006" key="3">
    <source>
        <dbReference type="Google" id="ProtNLM"/>
    </source>
</evidence>
<keyword evidence="2" id="KW-1185">Reference proteome</keyword>
<name>A0ABP3TL53_9FLAO</name>
<reference evidence="2" key="1">
    <citation type="journal article" date="2019" name="Int. J. Syst. Evol. Microbiol.">
        <title>The Global Catalogue of Microorganisms (GCM) 10K type strain sequencing project: providing services to taxonomists for standard genome sequencing and annotation.</title>
        <authorList>
            <consortium name="The Broad Institute Genomics Platform"/>
            <consortium name="The Broad Institute Genome Sequencing Center for Infectious Disease"/>
            <person name="Wu L."/>
            <person name="Ma J."/>
        </authorList>
    </citation>
    <scope>NUCLEOTIDE SEQUENCE [LARGE SCALE GENOMIC DNA]</scope>
    <source>
        <strain evidence="2">JCM 15974</strain>
    </source>
</reference>
<evidence type="ECO:0000313" key="2">
    <source>
        <dbReference type="Proteomes" id="UP001501758"/>
    </source>
</evidence>
<organism evidence="1 2">
    <name type="scientific">Aquimarina litoralis</name>
    <dbReference type="NCBI Taxonomy" id="584605"/>
    <lineage>
        <taxon>Bacteria</taxon>
        <taxon>Pseudomonadati</taxon>
        <taxon>Bacteroidota</taxon>
        <taxon>Flavobacteriia</taxon>
        <taxon>Flavobacteriales</taxon>
        <taxon>Flavobacteriaceae</taxon>
        <taxon>Aquimarina</taxon>
    </lineage>
</organism>
<dbReference type="EMBL" id="BAAAGE010000001">
    <property type="protein sequence ID" value="GAA0711178.1"/>
    <property type="molecule type" value="Genomic_DNA"/>
</dbReference>
<dbReference type="Proteomes" id="UP001501758">
    <property type="component" value="Unassembled WGS sequence"/>
</dbReference>
<accession>A0ABP3TL53</accession>
<dbReference type="Pfam" id="PF14255">
    <property type="entry name" value="Zn_ribbon_21"/>
    <property type="match status" value="1"/>
</dbReference>
<dbReference type="InterPro" id="IPR025990">
    <property type="entry name" value="zinc_ribbon_bacterial"/>
</dbReference>
<sequence>MNFKEYEVFWIVKDQKITIYNSMFEHFFQCPYCWEEISMLLDPSITYQVYVEDCEVCCNPIEIHPRFEEQVLIAFEALNIEQ</sequence>
<evidence type="ECO:0000313" key="1">
    <source>
        <dbReference type="EMBL" id="GAA0711178.1"/>
    </source>
</evidence>
<proteinExistence type="predicted"/>
<protein>
    <recommendedName>
        <fullName evidence="3">Cysteine-rich CPXCG</fullName>
    </recommendedName>
</protein>
<comment type="caution">
    <text evidence="1">The sequence shown here is derived from an EMBL/GenBank/DDBJ whole genome shotgun (WGS) entry which is preliminary data.</text>
</comment>
<gene>
    <name evidence="1" type="ORF">GCM10009430_00440</name>
</gene>